<dbReference type="PANTHER" id="PTHR10491">
    <property type="entry name" value="DTDP-4-DEHYDRORHAMNOSE REDUCTASE"/>
    <property type="match status" value="1"/>
</dbReference>
<dbReference type="Gene3D" id="3.40.50.720">
    <property type="entry name" value="NAD(P)-binding Rossmann-like Domain"/>
    <property type="match status" value="1"/>
</dbReference>
<dbReference type="GO" id="GO:0019305">
    <property type="term" value="P:dTDP-rhamnose biosynthetic process"/>
    <property type="evidence" value="ECO:0007669"/>
    <property type="project" value="TreeGrafter"/>
</dbReference>
<dbReference type="CDD" id="cd05254">
    <property type="entry name" value="dTDP_HR_like_SDR_e"/>
    <property type="match status" value="1"/>
</dbReference>
<dbReference type="EMBL" id="BART01029079">
    <property type="protein sequence ID" value="GAG96838.1"/>
    <property type="molecule type" value="Genomic_DNA"/>
</dbReference>
<dbReference type="InterPro" id="IPR005913">
    <property type="entry name" value="dTDP_dehydrorham_reduct"/>
</dbReference>
<evidence type="ECO:0000259" key="1">
    <source>
        <dbReference type="Pfam" id="PF04321"/>
    </source>
</evidence>
<dbReference type="PANTHER" id="PTHR10491:SF4">
    <property type="entry name" value="METHIONINE ADENOSYLTRANSFERASE 2 SUBUNIT BETA"/>
    <property type="match status" value="1"/>
</dbReference>
<organism evidence="2">
    <name type="scientific">marine sediment metagenome</name>
    <dbReference type="NCBI Taxonomy" id="412755"/>
    <lineage>
        <taxon>unclassified sequences</taxon>
        <taxon>metagenomes</taxon>
        <taxon>ecological metagenomes</taxon>
    </lineage>
</organism>
<evidence type="ECO:0000313" key="2">
    <source>
        <dbReference type="EMBL" id="GAG96838.1"/>
    </source>
</evidence>
<feature type="domain" description="RmlD-like substrate binding" evidence="1">
    <location>
        <begin position="1"/>
        <end position="147"/>
    </location>
</feature>
<protein>
    <recommendedName>
        <fullName evidence="1">RmlD-like substrate binding domain-containing protein</fullName>
    </recommendedName>
</protein>
<dbReference type="InterPro" id="IPR036291">
    <property type="entry name" value="NAD(P)-bd_dom_sf"/>
</dbReference>
<reference evidence="2" key="1">
    <citation type="journal article" date="2014" name="Front. Microbiol.">
        <title>High frequency of phylogenetically diverse reductive dehalogenase-homologous genes in deep subseafloor sedimentary metagenomes.</title>
        <authorList>
            <person name="Kawai M."/>
            <person name="Futagami T."/>
            <person name="Toyoda A."/>
            <person name="Takaki Y."/>
            <person name="Nishi S."/>
            <person name="Hori S."/>
            <person name="Arai W."/>
            <person name="Tsubouchi T."/>
            <person name="Morono Y."/>
            <person name="Uchiyama I."/>
            <person name="Ito T."/>
            <person name="Fujiyama A."/>
            <person name="Inagaki F."/>
            <person name="Takami H."/>
        </authorList>
    </citation>
    <scope>NUCLEOTIDE SEQUENCE</scope>
    <source>
        <strain evidence="2">Expedition CK06-06</strain>
    </source>
</reference>
<sequence>MKIMITGGSGRLGRELKNVFPEAIIPTHKKLDITSYTKVYDFINTVQPEKIIHAAALTSVRECEKNKDKAWVINVEGTKNIVKAINAINPKIKLIYISTACVFSGEEGAYNELSLPNPKNYYAVTKLIGELTIRELENWLILRTNFVPREPWPYSGAFIDRFGTYLFADDLANAIKDVIKNDLNGLIHITGDTKMSMFELAKKVSPDIKPMTLKEY</sequence>
<name>X1CKU6_9ZZZZ</name>
<feature type="non-terminal residue" evidence="2">
    <location>
        <position position="216"/>
    </location>
</feature>
<dbReference type="Pfam" id="PF04321">
    <property type="entry name" value="RmlD_sub_bind"/>
    <property type="match status" value="1"/>
</dbReference>
<dbReference type="GO" id="GO:0008831">
    <property type="term" value="F:dTDP-4-dehydrorhamnose reductase activity"/>
    <property type="evidence" value="ECO:0007669"/>
    <property type="project" value="TreeGrafter"/>
</dbReference>
<proteinExistence type="predicted"/>
<dbReference type="GO" id="GO:0005829">
    <property type="term" value="C:cytosol"/>
    <property type="evidence" value="ECO:0007669"/>
    <property type="project" value="TreeGrafter"/>
</dbReference>
<dbReference type="InterPro" id="IPR029903">
    <property type="entry name" value="RmlD-like-bd"/>
</dbReference>
<comment type="caution">
    <text evidence="2">The sequence shown here is derived from an EMBL/GenBank/DDBJ whole genome shotgun (WGS) entry which is preliminary data.</text>
</comment>
<accession>X1CKU6</accession>
<gene>
    <name evidence="2" type="ORF">S01H4_51111</name>
</gene>
<dbReference type="SUPFAM" id="SSF51735">
    <property type="entry name" value="NAD(P)-binding Rossmann-fold domains"/>
    <property type="match status" value="1"/>
</dbReference>
<dbReference type="AlphaFoldDB" id="X1CKU6"/>